<feature type="region of interest" description="Disordered" evidence="2">
    <location>
        <begin position="442"/>
        <end position="461"/>
    </location>
</feature>
<feature type="region of interest" description="Disordered" evidence="2">
    <location>
        <begin position="67"/>
        <end position="234"/>
    </location>
</feature>
<feature type="compositionally biased region" description="Low complexity" evidence="2">
    <location>
        <begin position="93"/>
        <end position="102"/>
    </location>
</feature>
<dbReference type="AlphaFoldDB" id="J3NPJ0"/>
<feature type="region of interest" description="Disordered" evidence="2">
    <location>
        <begin position="506"/>
        <end position="529"/>
    </location>
</feature>
<feature type="region of interest" description="Disordered" evidence="2">
    <location>
        <begin position="265"/>
        <end position="311"/>
    </location>
</feature>
<keyword evidence="1" id="KW-0175">Coiled coil</keyword>
<dbReference type="Proteomes" id="UP000006039">
    <property type="component" value="Unassembled WGS sequence"/>
</dbReference>
<dbReference type="RefSeq" id="XP_009219240.1">
    <property type="nucleotide sequence ID" value="XM_009220976.1"/>
</dbReference>
<dbReference type="VEuPathDB" id="FungiDB:GGTG_03198"/>
<dbReference type="OrthoDB" id="3197614at2759"/>
<evidence type="ECO:0000313" key="5">
    <source>
        <dbReference type="Proteomes" id="UP000006039"/>
    </source>
</evidence>
<feature type="coiled-coil region" evidence="1">
    <location>
        <begin position="468"/>
        <end position="502"/>
    </location>
</feature>
<dbReference type="eggNOG" id="ENOG502S9VZ">
    <property type="taxonomic scope" value="Eukaryota"/>
</dbReference>
<dbReference type="GeneID" id="20343656"/>
<keyword evidence="5" id="KW-1185">Reference proteome</keyword>
<reference evidence="4" key="4">
    <citation type="journal article" date="2015" name="G3 (Bethesda)">
        <title>Genome sequences of three phytopathogenic species of the Magnaporthaceae family of fungi.</title>
        <authorList>
            <person name="Okagaki L.H."/>
            <person name="Nunes C.C."/>
            <person name="Sailsbery J."/>
            <person name="Clay B."/>
            <person name="Brown D."/>
            <person name="John T."/>
            <person name="Oh Y."/>
            <person name="Young N."/>
            <person name="Fitzgerald M."/>
            <person name="Haas B.J."/>
            <person name="Zeng Q."/>
            <person name="Young S."/>
            <person name="Adiconis X."/>
            <person name="Fan L."/>
            <person name="Levin J.Z."/>
            <person name="Mitchell T.K."/>
            <person name="Okubara P.A."/>
            <person name="Farman M.L."/>
            <person name="Kohn L.M."/>
            <person name="Birren B."/>
            <person name="Ma L.-J."/>
            <person name="Dean R.A."/>
        </authorList>
    </citation>
    <scope>NUCLEOTIDE SEQUENCE</scope>
    <source>
        <strain evidence="4">R3-111a-1</strain>
    </source>
</reference>
<feature type="compositionally biased region" description="Low complexity" evidence="2">
    <location>
        <begin position="198"/>
        <end position="209"/>
    </location>
</feature>
<feature type="coiled-coil region" evidence="1">
    <location>
        <begin position="392"/>
        <end position="426"/>
    </location>
</feature>
<reference evidence="4" key="5">
    <citation type="submission" date="2018-04" db="UniProtKB">
        <authorList>
            <consortium name="EnsemblFungi"/>
        </authorList>
    </citation>
    <scope>IDENTIFICATION</scope>
    <source>
        <strain evidence="4">R3-111a-1</strain>
    </source>
</reference>
<dbReference type="PANTHER" id="PTHR40130:SF1">
    <property type="entry name" value="SPINDLE POLE BODY-ASSOCIATED PROTEIN CUT12 DOMAIN-CONTAINING PROTEIN"/>
    <property type="match status" value="1"/>
</dbReference>
<dbReference type="HOGENOM" id="CLU_034666_0_0_1"/>
<dbReference type="Gene3D" id="1.20.58.80">
    <property type="entry name" value="Phosphotransferase system, lactose/cellobiose-type IIA subunit"/>
    <property type="match status" value="1"/>
</dbReference>
<reference evidence="5" key="1">
    <citation type="submission" date="2010-07" db="EMBL/GenBank/DDBJ databases">
        <title>The genome sequence of Gaeumannomyces graminis var. tritici strain R3-111a-1.</title>
        <authorList>
            <consortium name="The Broad Institute Genome Sequencing Platform"/>
            <person name="Ma L.-J."/>
            <person name="Dead R."/>
            <person name="Young S."/>
            <person name="Zeng Q."/>
            <person name="Koehrsen M."/>
            <person name="Alvarado L."/>
            <person name="Berlin A."/>
            <person name="Chapman S.B."/>
            <person name="Chen Z."/>
            <person name="Freedman E."/>
            <person name="Gellesch M."/>
            <person name="Goldberg J."/>
            <person name="Griggs A."/>
            <person name="Gujja S."/>
            <person name="Heilman E.R."/>
            <person name="Heiman D."/>
            <person name="Hepburn T."/>
            <person name="Howarth C."/>
            <person name="Jen D."/>
            <person name="Larson L."/>
            <person name="Mehta T."/>
            <person name="Neiman D."/>
            <person name="Pearson M."/>
            <person name="Roberts A."/>
            <person name="Saif S."/>
            <person name="Shea T."/>
            <person name="Shenoy N."/>
            <person name="Sisk P."/>
            <person name="Stolte C."/>
            <person name="Sykes S."/>
            <person name="Walk T."/>
            <person name="White J."/>
            <person name="Yandava C."/>
            <person name="Haas B."/>
            <person name="Nusbaum C."/>
            <person name="Birren B."/>
        </authorList>
    </citation>
    <scope>NUCLEOTIDE SEQUENCE [LARGE SCALE GENOMIC DNA]</scope>
    <source>
        <strain evidence="5">R3-111a-1</strain>
    </source>
</reference>
<feature type="compositionally biased region" description="Low complexity" evidence="2">
    <location>
        <begin position="220"/>
        <end position="230"/>
    </location>
</feature>
<accession>J3NPJ0</accession>
<proteinExistence type="predicted"/>
<dbReference type="EnsemblFungi" id="EJT78095">
    <property type="protein sequence ID" value="EJT78095"/>
    <property type="gene ID" value="GGTG_03198"/>
</dbReference>
<reference evidence="3" key="2">
    <citation type="submission" date="2010-07" db="EMBL/GenBank/DDBJ databases">
        <authorList>
            <consortium name="The Broad Institute Genome Sequencing Platform"/>
            <consortium name="Broad Institute Genome Sequencing Center for Infectious Disease"/>
            <person name="Ma L.-J."/>
            <person name="Dead R."/>
            <person name="Young S."/>
            <person name="Zeng Q."/>
            <person name="Koehrsen M."/>
            <person name="Alvarado L."/>
            <person name="Berlin A."/>
            <person name="Chapman S.B."/>
            <person name="Chen Z."/>
            <person name="Freedman E."/>
            <person name="Gellesch M."/>
            <person name="Goldberg J."/>
            <person name="Griggs A."/>
            <person name="Gujja S."/>
            <person name="Heilman E.R."/>
            <person name="Heiman D."/>
            <person name="Hepburn T."/>
            <person name="Howarth C."/>
            <person name="Jen D."/>
            <person name="Larson L."/>
            <person name="Mehta T."/>
            <person name="Neiman D."/>
            <person name="Pearson M."/>
            <person name="Roberts A."/>
            <person name="Saif S."/>
            <person name="Shea T."/>
            <person name="Shenoy N."/>
            <person name="Sisk P."/>
            <person name="Stolte C."/>
            <person name="Sykes S."/>
            <person name="Walk T."/>
            <person name="White J."/>
            <person name="Yandava C."/>
            <person name="Haas B."/>
            <person name="Nusbaum C."/>
            <person name="Birren B."/>
        </authorList>
    </citation>
    <scope>NUCLEOTIDE SEQUENCE</scope>
    <source>
        <strain evidence="3">R3-111a-1</strain>
    </source>
</reference>
<name>J3NPJ0_GAET3</name>
<protein>
    <submittedName>
        <fullName evidence="3 4">Uncharacterized protein</fullName>
    </submittedName>
</protein>
<reference evidence="3" key="3">
    <citation type="submission" date="2010-09" db="EMBL/GenBank/DDBJ databases">
        <title>Annotation of Gaeumannomyces graminis var. tritici R3-111a-1.</title>
        <authorList>
            <consortium name="The Broad Institute Genome Sequencing Platform"/>
            <person name="Ma L.-J."/>
            <person name="Dead R."/>
            <person name="Young S.K."/>
            <person name="Zeng Q."/>
            <person name="Gargeya S."/>
            <person name="Fitzgerald M."/>
            <person name="Haas B."/>
            <person name="Abouelleil A."/>
            <person name="Alvarado L."/>
            <person name="Arachchi H.M."/>
            <person name="Berlin A."/>
            <person name="Brown A."/>
            <person name="Chapman S.B."/>
            <person name="Chen Z."/>
            <person name="Dunbar C."/>
            <person name="Freedman E."/>
            <person name="Gearin G."/>
            <person name="Gellesch M."/>
            <person name="Goldberg J."/>
            <person name="Griggs A."/>
            <person name="Gujja S."/>
            <person name="Heiman D."/>
            <person name="Howarth C."/>
            <person name="Larson L."/>
            <person name="Lui A."/>
            <person name="MacDonald P.J.P."/>
            <person name="Mehta T."/>
            <person name="Montmayeur A."/>
            <person name="Murphy C."/>
            <person name="Neiman D."/>
            <person name="Pearson M."/>
            <person name="Priest M."/>
            <person name="Roberts A."/>
            <person name="Saif S."/>
            <person name="Shea T."/>
            <person name="Shenoy N."/>
            <person name="Sisk P."/>
            <person name="Stolte C."/>
            <person name="Sykes S."/>
            <person name="Yandava C."/>
            <person name="Wortman J."/>
            <person name="Nusbaum C."/>
            <person name="Birren B."/>
        </authorList>
    </citation>
    <scope>NUCLEOTIDE SEQUENCE</scope>
    <source>
        <strain evidence="3">R3-111a-1</strain>
    </source>
</reference>
<evidence type="ECO:0000256" key="2">
    <source>
        <dbReference type="SAM" id="MobiDB-lite"/>
    </source>
</evidence>
<dbReference type="EMBL" id="GL385396">
    <property type="protein sequence ID" value="EJT78095.1"/>
    <property type="molecule type" value="Genomic_DNA"/>
</dbReference>
<feature type="compositionally biased region" description="Polar residues" evidence="2">
    <location>
        <begin position="116"/>
        <end position="128"/>
    </location>
</feature>
<dbReference type="STRING" id="644352.J3NPJ0"/>
<evidence type="ECO:0000313" key="3">
    <source>
        <dbReference type="EMBL" id="EJT78095.1"/>
    </source>
</evidence>
<feature type="compositionally biased region" description="Low complexity" evidence="2">
    <location>
        <begin position="139"/>
        <end position="150"/>
    </location>
</feature>
<evidence type="ECO:0000313" key="4">
    <source>
        <dbReference type="EnsemblFungi" id="EJT78095"/>
    </source>
</evidence>
<sequence>MESSPLVKAHDHARAAALAHTDSTVAISEHALAAGEFSNAAKSTTSREALRTLKLLEDHHRRLSDLLKLPLDRRASGSPPESASPEHGDAAEKSPSASAAAPDGTGEKAGAEGLASPQSSRAPTGISSQHRRYPPSRELSSSIASNLASARGIRSKYRGQPLAPSISSESAPGSVDGAGNKDGTRSKMQNMLDQKGKPSWVPPASASSSRAEKREFEQKPQASPASASSPGDEGYSRFYNTFGSLINRLSAPLAFAGLPLIAEESAPETNSPAEPTPAPRKQHRTSKSPPSAPADPDLSRIYSKATLRALGRDGHGPNDSFYFVPATGGTVSYANILSFDQKERRRIAASVHGGDDSDMIDDVDDDDFADARELHASMSPGVKKRVGRNQSSKDLQNAVEELYLENKGLKEMLDKLSKRLHAFEANAQNSHLVLQSSMRLMRPGSPLSSSGSGGKKEAADDAFVRKRNKELEDELAMVMKSLDTLEQDNNRLKKINGQYRDRWEELKTKAKAKRAGKGSGTEAGDPSTL</sequence>
<dbReference type="PANTHER" id="PTHR40130">
    <property type="entry name" value="EXPRESSED PROTEIN"/>
    <property type="match status" value="1"/>
</dbReference>
<gene>
    <name evidence="4" type="primary">20343656</name>
    <name evidence="3" type="ORF">GGTG_03198</name>
</gene>
<evidence type="ECO:0000256" key="1">
    <source>
        <dbReference type="SAM" id="Coils"/>
    </source>
</evidence>
<organism evidence="3">
    <name type="scientific">Gaeumannomyces tritici (strain R3-111a-1)</name>
    <name type="common">Wheat and barley take-all root rot fungus</name>
    <name type="synonym">Gaeumannomyces graminis var. tritici</name>
    <dbReference type="NCBI Taxonomy" id="644352"/>
    <lineage>
        <taxon>Eukaryota</taxon>
        <taxon>Fungi</taxon>
        <taxon>Dikarya</taxon>
        <taxon>Ascomycota</taxon>
        <taxon>Pezizomycotina</taxon>
        <taxon>Sordariomycetes</taxon>
        <taxon>Sordariomycetidae</taxon>
        <taxon>Magnaporthales</taxon>
        <taxon>Magnaporthaceae</taxon>
        <taxon>Gaeumannomyces</taxon>
    </lineage>
</organism>